<evidence type="ECO:0000313" key="11">
    <source>
        <dbReference type="Proteomes" id="UP000274448"/>
    </source>
</evidence>
<keyword evidence="8" id="KW-1185">Reference proteome</keyword>
<dbReference type="PIRSF" id="PIRSF015417">
    <property type="entry name" value="T31B5_30_vWA"/>
    <property type="match status" value="1"/>
</dbReference>
<dbReference type="Proteomes" id="UP000240552">
    <property type="component" value="Segment"/>
</dbReference>
<reference evidence="10 11" key="3">
    <citation type="submission" date="2014-10" db="EMBL/GenBank/DDBJ databases">
        <title>Pan-genome analysis of Brazilian lineage A amoebal mimiviruses.</title>
        <authorList>
            <person name="Assis F.L."/>
            <person name="Abrahao J.S."/>
            <person name="Kroon E.G."/>
            <person name="Dornas F.P."/>
            <person name="Andrade K.R."/>
            <person name="Borato P.V.M."/>
            <person name="Pilotto M.R."/>
            <person name="Benamar S."/>
            <person name="LaScola B."/>
            <person name="Colson P."/>
        </authorList>
    </citation>
    <scope>NUCLEOTIDE SEQUENCE [LARGE SCALE GENOMIC DNA]</scope>
    <source>
        <strain evidence="7 11">Amazonia</strain>
        <strain evidence="6 10">Oyster</strain>
    </source>
</reference>
<dbReference type="Proteomes" id="UP000274448">
    <property type="component" value="Segment"/>
</dbReference>
<evidence type="ECO:0000259" key="3">
    <source>
        <dbReference type="Pfam" id="PF25043"/>
    </source>
</evidence>
<protein>
    <submittedName>
        <fullName evidence="5">Uncharacterized protein L728</fullName>
    </submittedName>
</protein>
<dbReference type="RefSeq" id="YP_003987257.1">
    <property type="nucleotide sequence ID" value="NC_014649.1"/>
</dbReference>
<dbReference type="PANTHER" id="PTHR31373:SF27">
    <property type="entry name" value="TROVE DOMAIN-CONTAINING PROTEIN"/>
    <property type="match status" value="1"/>
</dbReference>
<gene>
    <name evidence="4" type="primary">L728</name>
    <name evidence="5" type="ORF">MIMI_L728</name>
</gene>
<sequence length="572" mass="64749">MANLSFTENGDKAYNTSGSACIDFFVRITRSSQLTDYISTFGKAWNEDKNIAMKILYNLRDIRTGKGEKIIPVAIMTYLKFHLNSDIYNSIVTDFVTMYGCWKDLLKIVEIETRFRLSTPSVSNKNINPIEIKLFADQLQKDFDTVNNNTGSSKVAISLCAKWAPSEKQHYNKAPLLIADSIRSQMGLTPRQYRKMLTKLRSHLQVLEMLMSTHQYDKIDFSKLPSVALMKMKNAFNRDTNSQGIKSDFRVNLHTSYTKYLQDLSKGKTKVNTKGIQPHELVGQYLSSSDFDQLVESQWDAIKKGVSDSGTFNNVTAVVDVSGSMHGQPMQVAIALGILVAECTSGPYHGRVITFHEKPSWHHLTGSNLMEKVKCMRDAPWGGSTNMKSVFDLVLQNAINAKLKPHEMIDTLFIFTDMQFNQCDCSGLESTFEYGQRKFTEAGYTFPKVVCWNLRTSNSKSLPLMKNDEGYVMLSGFSAELLKCIMNAEEFNPMSMLLHVLEPYVLNPVFINSETVDINSIIDDESNKNNFNKAVERSKFKKAYKKSSNTNSTTNSMNPRRSTVSSEDWVLN</sequence>
<dbReference type="KEGG" id="vg:9925382"/>
<feature type="domain" description="DUF7788" evidence="3">
    <location>
        <begin position="315"/>
        <end position="492"/>
    </location>
</feature>
<dbReference type="InterPro" id="IPR036465">
    <property type="entry name" value="vWFA_dom_sf"/>
</dbReference>
<dbReference type="Proteomes" id="UP000201519">
    <property type="component" value="Segment"/>
</dbReference>
<dbReference type="GeneID" id="9925382"/>
<dbReference type="Gene3D" id="3.40.50.410">
    <property type="entry name" value="von Willebrand factor, type A domain"/>
    <property type="match status" value="1"/>
</dbReference>
<dbReference type="InterPro" id="IPR011205">
    <property type="entry name" value="UCP015417_vWA"/>
</dbReference>
<accession>E3W010</accession>
<dbReference type="EMBL" id="KM982401">
    <property type="protein sequence ID" value="AKI79515.1"/>
    <property type="molecule type" value="Genomic_DNA"/>
</dbReference>
<dbReference type="EMBL" id="JN036606">
    <property type="protein sequence ID" value="AEJ34973.1"/>
    <property type="molecule type" value="Genomic_DNA"/>
</dbReference>
<evidence type="ECO:0000313" key="10">
    <source>
        <dbReference type="Proteomes" id="UP000241474"/>
    </source>
</evidence>
<dbReference type="EMBL" id="KM982403">
    <property type="protein sequence ID" value="AKI81405.1"/>
    <property type="molecule type" value="Genomic_DNA"/>
</dbReference>
<dbReference type="SUPFAM" id="SSF53300">
    <property type="entry name" value="vWA-like"/>
    <property type="match status" value="1"/>
</dbReference>
<organismHost>
    <name type="scientific">Acanthamoeba polyphaga</name>
    <name type="common">Amoeba</name>
    <dbReference type="NCBI Taxonomy" id="5757"/>
</organismHost>
<dbReference type="Pfam" id="PF25043">
    <property type="entry name" value="DUF7788"/>
    <property type="match status" value="1"/>
</dbReference>
<evidence type="ECO:0000313" key="8">
    <source>
        <dbReference type="Proteomes" id="UP000201519"/>
    </source>
</evidence>
<dbReference type="InterPro" id="IPR058580">
    <property type="entry name" value="DUF2828"/>
</dbReference>
<dbReference type="OrthoDB" id="1944at10239"/>
<evidence type="ECO:0000259" key="2">
    <source>
        <dbReference type="Pfam" id="PF11443"/>
    </source>
</evidence>
<evidence type="ECO:0000256" key="1">
    <source>
        <dbReference type="SAM" id="MobiDB-lite"/>
    </source>
</evidence>
<evidence type="ECO:0000313" key="7">
    <source>
        <dbReference type="EMBL" id="AKI81405.1"/>
    </source>
</evidence>
<dbReference type="InterPro" id="IPR056690">
    <property type="entry name" value="DUF7788"/>
</dbReference>
<feature type="domain" description="DUF2828" evidence="2">
    <location>
        <begin position="133"/>
        <end position="311"/>
    </location>
</feature>
<reference evidence="4 8" key="2">
    <citation type="journal article" date="2011" name="Virol. J.">
        <title>Breaking the 1000-gene barrier for Mimivirus using ultra-deep genome and transcriptome sequencing.</title>
        <authorList>
            <person name="Legendre M."/>
            <person name="Santini S."/>
            <person name="Rico A."/>
            <person name="Abergel C."/>
            <person name="Claverie J.M."/>
        </authorList>
    </citation>
    <scope>NUCLEOTIDE SEQUENCE [LARGE SCALE GENOMIC DNA]</scope>
</reference>
<feature type="compositionally biased region" description="Low complexity" evidence="1">
    <location>
        <begin position="547"/>
        <end position="563"/>
    </location>
</feature>
<feature type="region of interest" description="Disordered" evidence="1">
    <location>
        <begin position="543"/>
        <end position="572"/>
    </location>
</feature>
<evidence type="ECO:0000313" key="5">
    <source>
        <dbReference type="EMBL" id="AEJ34973.1"/>
    </source>
</evidence>
<proteinExistence type="predicted"/>
<dbReference type="SMR" id="A0A0G2Y1H4"/>
<name>A0A0G2Y1H4_MIMIV</name>
<dbReference type="Proteomes" id="UP000241474">
    <property type="component" value="Segment"/>
</dbReference>
<dbReference type="EMBL" id="HQ336222">
    <property type="protein sequence ID" value="ADO18370.1"/>
    <property type="molecule type" value="Genomic_DNA"/>
</dbReference>
<evidence type="ECO:0000313" key="6">
    <source>
        <dbReference type="EMBL" id="AKI79515.1"/>
    </source>
</evidence>
<evidence type="ECO:0000313" key="4">
    <source>
        <dbReference type="EMBL" id="ADO18370.1"/>
    </source>
</evidence>
<accession>A0A0G2Y1H4</accession>
<evidence type="ECO:0000313" key="9">
    <source>
        <dbReference type="Proteomes" id="UP000240552"/>
    </source>
</evidence>
<dbReference type="Pfam" id="PF11443">
    <property type="entry name" value="DUF2828"/>
    <property type="match status" value="2"/>
</dbReference>
<organism evidence="4 8">
    <name type="scientific">Acanthamoeba polyphaga mimivirus</name>
    <name type="common">APMV</name>
    <dbReference type="NCBI Taxonomy" id="212035"/>
    <lineage>
        <taxon>Viruses</taxon>
        <taxon>Varidnaviria</taxon>
        <taxon>Bamfordvirae</taxon>
        <taxon>Nucleocytoviricota</taxon>
        <taxon>Megaviricetes</taxon>
        <taxon>Imitervirales</taxon>
        <taxon>Mimiviridae</taxon>
        <taxon>Megamimivirinae</taxon>
        <taxon>Mimivirus</taxon>
        <taxon>Mimivirus bradfordmassiliense</taxon>
    </lineage>
</organism>
<feature type="domain" description="DUF2828" evidence="2">
    <location>
        <begin position="7"/>
        <end position="115"/>
    </location>
</feature>
<dbReference type="PANTHER" id="PTHR31373">
    <property type="entry name" value="OS06G0652100 PROTEIN"/>
    <property type="match status" value="1"/>
</dbReference>
<reference evidence="5 9" key="1">
    <citation type="journal article" date="2011" name="Proc. Natl. Acad. Sci. U.S.A.">
        <title>Mimivirus shows dramatic genome reduction after intraamoebal culture.</title>
        <authorList>
            <person name="Boyer M."/>
            <person name="Azza S."/>
            <person name="Barrassi L."/>
            <person name="Klose T."/>
            <person name="Campocasso A."/>
            <person name="Pagnier I."/>
            <person name="Fournous G."/>
            <person name="Borg A."/>
            <person name="Robert C."/>
            <person name="Zhang X."/>
            <person name="Desnues C."/>
            <person name="Henrissat B."/>
            <person name="Rossmann M.G."/>
            <person name="La Scola B."/>
            <person name="Raoult D."/>
        </authorList>
    </citation>
    <scope>NUCLEOTIDE SEQUENCE [LARGE SCALE GENOMIC DNA]</scope>
    <source>
        <strain evidence="5">M4</strain>
    </source>
</reference>